<dbReference type="PANTHER" id="PTHR44858:SF1">
    <property type="entry name" value="UDP-N-ACETYLGLUCOSAMINE--PEPTIDE N-ACETYLGLUCOSAMINYLTRANSFERASE SPINDLY-RELATED"/>
    <property type="match status" value="1"/>
</dbReference>
<evidence type="ECO:0000256" key="1">
    <source>
        <dbReference type="ARBA" id="ARBA00022737"/>
    </source>
</evidence>
<evidence type="ECO:0000256" key="3">
    <source>
        <dbReference type="PROSITE-ProRule" id="PRU00339"/>
    </source>
</evidence>
<dbReference type="InterPro" id="IPR011990">
    <property type="entry name" value="TPR-like_helical_dom_sf"/>
</dbReference>
<feature type="region of interest" description="Disordered" evidence="4">
    <location>
        <begin position="83"/>
        <end position="106"/>
    </location>
</feature>
<dbReference type="Gene3D" id="1.25.40.10">
    <property type="entry name" value="Tetratricopeptide repeat domain"/>
    <property type="match status" value="1"/>
</dbReference>
<evidence type="ECO:0000256" key="5">
    <source>
        <dbReference type="SAM" id="SignalP"/>
    </source>
</evidence>
<dbReference type="InterPro" id="IPR050498">
    <property type="entry name" value="Ycf3"/>
</dbReference>
<evidence type="ECO:0000313" key="7">
    <source>
        <dbReference type="Proteomes" id="UP000029738"/>
    </source>
</evidence>
<dbReference type="Proteomes" id="UP000029738">
    <property type="component" value="Unassembled WGS sequence"/>
</dbReference>
<evidence type="ECO:0000256" key="4">
    <source>
        <dbReference type="SAM" id="MobiDB-lite"/>
    </source>
</evidence>
<dbReference type="RefSeq" id="WP_050046875.1">
    <property type="nucleotide sequence ID" value="NZ_JHEG04000001.1"/>
</dbReference>
<protein>
    <recommendedName>
        <fullName evidence="8">Tetratricopeptide repeat protein</fullName>
    </recommendedName>
</protein>
<dbReference type="Pfam" id="PF13181">
    <property type="entry name" value="TPR_8"/>
    <property type="match status" value="1"/>
</dbReference>
<dbReference type="SMART" id="SM00028">
    <property type="entry name" value="TPR"/>
    <property type="match status" value="2"/>
</dbReference>
<reference evidence="6" key="1">
    <citation type="journal article" date="2015" name="Genome Announc.">
        <title>Draft Genome Sequence of Tolypothrix boutellei Strain VB521301.</title>
        <authorList>
            <person name="Chandrababunaidu M.M."/>
            <person name="Singh D."/>
            <person name="Sen D."/>
            <person name="Bhan S."/>
            <person name="Das S."/>
            <person name="Gupta A."/>
            <person name="Adhikary S.P."/>
            <person name="Tripathy S."/>
        </authorList>
    </citation>
    <scope>NUCLEOTIDE SEQUENCE</scope>
    <source>
        <strain evidence="6">VB521301</strain>
    </source>
</reference>
<feature type="compositionally biased region" description="Basic and acidic residues" evidence="4">
    <location>
        <begin position="91"/>
        <end position="102"/>
    </location>
</feature>
<feature type="chain" id="PRO_5035933414" description="Tetratricopeptide repeat protein" evidence="5">
    <location>
        <begin position="20"/>
        <end position="225"/>
    </location>
</feature>
<reference evidence="6" key="2">
    <citation type="submission" date="2019-11" db="EMBL/GenBank/DDBJ databases">
        <title>Improved Assembly of Tolypothrix boutellei genome.</title>
        <authorList>
            <person name="Sarangi A.N."/>
            <person name="Mukherjee M."/>
            <person name="Ghosh S."/>
            <person name="Singh D."/>
            <person name="Das A."/>
            <person name="Kant S."/>
            <person name="Prusty A."/>
            <person name="Tripathy S."/>
        </authorList>
    </citation>
    <scope>NUCLEOTIDE SEQUENCE</scope>
    <source>
        <strain evidence="6">VB521301</strain>
    </source>
</reference>
<keyword evidence="1" id="KW-0677">Repeat</keyword>
<proteinExistence type="predicted"/>
<dbReference type="OrthoDB" id="488290at2"/>
<dbReference type="PANTHER" id="PTHR44858">
    <property type="entry name" value="TETRATRICOPEPTIDE REPEAT PROTEIN 6"/>
    <property type="match status" value="1"/>
</dbReference>
<feature type="repeat" description="TPR" evidence="3">
    <location>
        <begin position="177"/>
        <end position="210"/>
    </location>
</feature>
<evidence type="ECO:0000256" key="2">
    <source>
        <dbReference type="ARBA" id="ARBA00022803"/>
    </source>
</evidence>
<dbReference type="AlphaFoldDB" id="A0A8S9TA10"/>
<dbReference type="PROSITE" id="PS50005">
    <property type="entry name" value="TPR"/>
    <property type="match status" value="1"/>
</dbReference>
<dbReference type="InterPro" id="IPR019734">
    <property type="entry name" value="TPR_rpt"/>
</dbReference>
<organism evidence="6 7">
    <name type="scientific">Tolypothrix bouteillei VB521301</name>
    <dbReference type="NCBI Taxonomy" id="1479485"/>
    <lineage>
        <taxon>Bacteria</taxon>
        <taxon>Bacillati</taxon>
        <taxon>Cyanobacteriota</taxon>
        <taxon>Cyanophyceae</taxon>
        <taxon>Nostocales</taxon>
        <taxon>Tolypothrichaceae</taxon>
        <taxon>Tolypothrix</taxon>
    </lineage>
</organism>
<comment type="caution">
    <text evidence="6">The sequence shown here is derived from an EMBL/GenBank/DDBJ whole genome shotgun (WGS) entry which is preliminary data.</text>
</comment>
<dbReference type="EMBL" id="JHEG04000001">
    <property type="protein sequence ID" value="KAF3888462.1"/>
    <property type="molecule type" value="Genomic_DNA"/>
</dbReference>
<keyword evidence="2 3" id="KW-0802">TPR repeat</keyword>
<dbReference type="SUPFAM" id="SSF48452">
    <property type="entry name" value="TPR-like"/>
    <property type="match status" value="1"/>
</dbReference>
<feature type="signal peptide" evidence="5">
    <location>
        <begin position="1"/>
        <end position="19"/>
    </location>
</feature>
<evidence type="ECO:0008006" key="8">
    <source>
        <dbReference type="Google" id="ProtNLM"/>
    </source>
</evidence>
<sequence length="225" mass="24800">MKKTILATGLLLNVSGLTATSALQSPQSTRVVENSLGKDANYFRHPDKSVGLDLAGILVAAGVIFALSSTVCVVCKALNPGKPSSNTTDSQYRKEDLPKATEDSTISDNTQIGSAAYLEIKQKDDQTLVQLNNAIRIHPQDAYLYTKRANFRHSNLGDKRGALEDYTQAINLLPENALFYLWRSQLYYEVGDRLKAMADYNTAIRLAPEDTMYHSFQSHATSGKH</sequence>
<keyword evidence="7" id="KW-1185">Reference proteome</keyword>
<accession>A0A8S9TA10</accession>
<evidence type="ECO:0000313" key="6">
    <source>
        <dbReference type="EMBL" id="KAF3888462.1"/>
    </source>
</evidence>
<gene>
    <name evidence="6" type="ORF">DA73_0400025495</name>
</gene>
<name>A0A8S9TA10_9CYAN</name>
<keyword evidence="5" id="KW-0732">Signal</keyword>